<evidence type="ECO:0008006" key="4">
    <source>
        <dbReference type="Google" id="ProtNLM"/>
    </source>
</evidence>
<evidence type="ECO:0000313" key="2">
    <source>
        <dbReference type="EMBL" id="CAD8062412.1"/>
    </source>
</evidence>
<comment type="caution">
    <text evidence="2">The sequence shown here is derived from an EMBL/GenBank/DDBJ whole genome shotgun (WGS) entry which is preliminary data.</text>
</comment>
<evidence type="ECO:0000256" key="1">
    <source>
        <dbReference type="SAM" id="Phobius"/>
    </source>
</evidence>
<feature type="transmembrane region" description="Helical" evidence="1">
    <location>
        <begin position="124"/>
        <end position="147"/>
    </location>
</feature>
<name>A0A8S1L9L6_9CILI</name>
<keyword evidence="1" id="KW-0812">Transmembrane</keyword>
<organism evidence="2 3">
    <name type="scientific">Paramecium sonneborni</name>
    <dbReference type="NCBI Taxonomy" id="65129"/>
    <lineage>
        <taxon>Eukaryota</taxon>
        <taxon>Sar</taxon>
        <taxon>Alveolata</taxon>
        <taxon>Ciliophora</taxon>
        <taxon>Intramacronucleata</taxon>
        <taxon>Oligohymenophorea</taxon>
        <taxon>Peniculida</taxon>
        <taxon>Parameciidae</taxon>
        <taxon>Paramecium</taxon>
    </lineage>
</organism>
<sequence>MKNIKKCFMSFENLELEKRYQLERSQSIKKPVYTCMLCLSFICNIVAIIIRSTQRPVLSLYLNWILTLSTILQFIFVIVMRKVQFLQFGITFSSIMIGFLQLNVDQQTETKSEFYAYGNAFMQYQAVLYLISSFNHAIIQVTIHLILRILITIFQSNKIDWLLVGLGIIGGLLILIAVHQNEYRSRQNFIQNLKENQLQDVYSFIIQKPFFKISFSEGQLMFNLNTKYQIDQFPGFDQYYCDGCNIRNLMRSYIIDKKQNVESFLLSQKLQTFGQLLITFKKQTFQIKYCRVDLQQQNYLIILQEMDIQDKYKINIEKEQQKLQSFLRVNSNFRYKKLFNWGVLSIVLLNNKTIQKIDLKQVIARLINIYKKHLFPNLTIEIDCDEKNLYIYSFKNQLQIFLMQTFEIISKIQYFERKKDVFLILKRKGCDVLIKIFNINQTQFNLNFCQNFFIQRVQSLIINNIQNLDCICLEIRNHPIGSFNRQ</sequence>
<feature type="transmembrane region" description="Helical" evidence="1">
    <location>
        <begin position="159"/>
        <end position="178"/>
    </location>
</feature>
<keyword evidence="3" id="KW-1185">Reference proteome</keyword>
<keyword evidence="1" id="KW-1133">Transmembrane helix</keyword>
<feature type="transmembrane region" description="Helical" evidence="1">
    <location>
        <begin position="32"/>
        <end position="52"/>
    </location>
</feature>
<dbReference type="AlphaFoldDB" id="A0A8S1L9L6"/>
<gene>
    <name evidence="2" type="ORF">PSON_ATCC_30995.1.T0160329</name>
</gene>
<dbReference type="EMBL" id="CAJJDN010000016">
    <property type="protein sequence ID" value="CAD8062412.1"/>
    <property type="molecule type" value="Genomic_DNA"/>
</dbReference>
<protein>
    <recommendedName>
        <fullName evidence="4">Transmembrane protein</fullName>
    </recommendedName>
</protein>
<dbReference type="Proteomes" id="UP000692954">
    <property type="component" value="Unassembled WGS sequence"/>
</dbReference>
<dbReference type="OrthoDB" id="309545at2759"/>
<feature type="transmembrane region" description="Helical" evidence="1">
    <location>
        <begin position="85"/>
        <end position="104"/>
    </location>
</feature>
<reference evidence="2" key="1">
    <citation type="submission" date="2021-01" db="EMBL/GenBank/DDBJ databases">
        <authorList>
            <consortium name="Genoscope - CEA"/>
            <person name="William W."/>
        </authorList>
    </citation>
    <scope>NUCLEOTIDE SEQUENCE</scope>
</reference>
<keyword evidence="1" id="KW-0472">Membrane</keyword>
<accession>A0A8S1L9L6</accession>
<evidence type="ECO:0000313" key="3">
    <source>
        <dbReference type="Proteomes" id="UP000692954"/>
    </source>
</evidence>
<proteinExistence type="predicted"/>
<feature type="transmembrane region" description="Helical" evidence="1">
    <location>
        <begin position="58"/>
        <end position="78"/>
    </location>
</feature>